<evidence type="ECO:0000256" key="5">
    <source>
        <dbReference type="ARBA" id="ARBA00022679"/>
    </source>
</evidence>
<dbReference type="InterPro" id="IPR025919">
    <property type="entry name" value="Stimulus_sens_dom"/>
</dbReference>
<sequence>MVAETEKIDGVADDPSEPSDRAHIRRLYKRRVRRRMLSRIGSFIGTYALSSLTRRILAINLVGLVALVIGILYLNQFRAGLIDARVQSLLTQGEIIAGAIAASATVDTGAITVDPERLLQLQAGESVAPGGDDLEILDFPVNPERVGPVLRRLISPTKTRARIYDPDGILILDSRHLYSSAQILRFDLPPPNQEETGFFEEAWQSFKIWLRQGELPIYEEVGPGDGRAYPEVEAALAGSPASVVRVSQRGELIVSVAVPIQRFRAVLGTLLLSTQGGDIDAIVRAERIAIMRVFLVAATVTILLSILLAGTIAGPVRRLAAAADRVRKGSNSREEIPEFADRQDEIGHLARSFRDMTNALYNKIDAIEQFAADVAHELKNPLTSLRSAVETLPLAKSDESRGRLLEIIQHDVRRLDRLISDISDASRLDAELARAQAEPIDLALLLRAIADAANQRADKAETEVLLTVADAPGPNPFRLLGHDIRLGQVISNLIDNALSFSPADGTVRLGLAPAGRFLQITVDDDGPGIRAENTDRIFERFYTDRPDGEGFGNNSGLGLSISRQIVEAHRGTIRVENRTETDKKTGKEKVCGARFTILLPKEP</sequence>
<evidence type="ECO:0000256" key="2">
    <source>
        <dbReference type="ARBA" id="ARBA00004370"/>
    </source>
</evidence>
<dbReference type="Pfam" id="PF00672">
    <property type="entry name" value="HAMP"/>
    <property type="match status" value="1"/>
</dbReference>
<dbReference type="SUPFAM" id="SSF158472">
    <property type="entry name" value="HAMP domain-like"/>
    <property type="match status" value="1"/>
</dbReference>
<dbReference type="GO" id="GO:0000155">
    <property type="term" value="F:phosphorelay sensor kinase activity"/>
    <property type="evidence" value="ECO:0007669"/>
    <property type="project" value="InterPro"/>
</dbReference>
<dbReference type="Pfam" id="PF13755">
    <property type="entry name" value="Sensor_TM1"/>
    <property type="match status" value="1"/>
</dbReference>
<dbReference type="SUPFAM" id="SSF47384">
    <property type="entry name" value="Homodimeric domain of signal transducing histidine kinase"/>
    <property type="match status" value="1"/>
</dbReference>
<keyword evidence="4" id="KW-0597">Phosphoprotein</keyword>
<dbReference type="SMART" id="SM00387">
    <property type="entry name" value="HATPase_c"/>
    <property type="match status" value="1"/>
</dbReference>
<name>A0A916TIZ0_9HYPH</name>
<evidence type="ECO:0000256" key="1">
    <source>
        <dbReference type="ARBA" id="ARBA00000085"/>
    </source>
</evidence>
<keyword evidence="15" id="KW-1185">Reference proteome</keyword>
<dbReference type="InterPro" id="IPR036890">
    <property type="entry name" value="HATPase_C_sf"/>
</dbReference>
<comment type="catalytic activity">
    <reaction evidence="1">
        <text>ATP + protein L-histidine = ADP + protein N-phospho-L-histidine.</text>
        <dbReference type="EC" id="2.7.13.3"/>
    </reaction>
</comment>
<keyword evidence="7 14" id="KW-0418">Kinase</keyword>
<evidence type="ECO:0000256" key="10">
    <source>
        <dbReference type="ARBA" id="ARBA00023136"/>
    </source>
</evidence>
<keyword evidence="9" id="KW-0902">Two-component regulatory system</keyword>
<dbReference type="Pfam" id="PF00512">
    <property type="entry name" value="HisKA"/>
    <property type="match status" value="1"/>
</dbReference>
<proteinExistence type="predicted"/>
<dbReference type="PROSITE" id="PS50109">
    <property type="entry name" value="HIS_KIN"/>
    <property type="match status" value="1"/>
</dbReference>
<dbReference type="InterPro" id="IPR036097">
    <property type="entry name" value="HisK_dim/P_sf"/>
</dbReference>
<evidence type="ECO:0000256" key="3">
    <source>
        <dbReference type="ARBA" id="ARBA00012438"/>
    </source>
</evidence>
<dbReference type="SMART" id="SM00304">
    <property type="entry name" value="HAMP"/>
    <property type="match status" value="1"/>
</dbReference>
<evidence type="ECO:0000256" key="8">
    <source>
        <dbReference type="ARBA" id="ARBA00022989"/>
    </source>
</evidence>
<dbReference type="GO" id="GO:0005886">
    <property type="term" value="C:plasma membrane"/>
    <property type="evidence" value="ECO:0007669"/>
    <property type="project" value="TreeGrafter"/>
</dbReference>
<organism evidence="14 15">
    <name type="scientific">Roseibium aquae</name>
    <dbReference type="NCBI Taxonomy" id="1323746"/>
    <lineage>
        <taxon>Bacteria</taxon>
        <taxon>Pseudomonadati</taxon>
        <taxon>Pseudomonadota</taxon>
        <taxon>Alphaproteobacteria</taxon>
        <taxon>Hyphomicrobiales</taxon>
        <taxon>Stappiaceae</taxon>
        <taxon>Roseibium</taxon>
    </lineage>
</organism>
<accession>A0A916TIZ0</accession>
<dbReference type="InterPro" id="IPR005467">
    <property type="entry name" value="His_kinase_dom"/>
</dbReference>
<feature type="transmembrane region" description="Helical" evidence="11">
    <location>
        <begin position="58"/>
        <end position="75"/>
    </location>
</feature>
<dbReference type="InterPro" id="IPR025908">
    <property type="entry name" value="Sensor_TM1"/>
</dbReference>
<dbReference type="CDD" id="cd06225">
    <property type="entry name" value="HAMP"/>
    <property type="match status" value="1"/>
</dbReference>
<dbReference type="Gene3D" id="6.10.340.10">
    <property type="match status" value="1"/>
</dbReference>
<dbReference type="EMBL" id="BMFA01000005">
    <property type="protein sequence ID" value="GGB47364.1"/>
    <property type="molecule type" value="Genomic_DNA"/>
</dbReference>
<comment type="caution">
    <text evidence="14">The sequence shown here is derived from an EMBL/GenBank/DDBJ whole genome shotgun (WGS) entry which is preliminary data.</text>
</comment>
<dbReference type="SUPFAM" id="SSF55874">
    <property type="entry name" value="ATPase domain of HSP90 chaperone/DNA topoisomerase II/histidine kinase"/>
    <property type="match status" value="1"/>
</dbReference>
<dbReference type="EC" id="2.7.13.3" evidence="3"/>
<evidence type="ECO:0000256" key="7">
    <source>
        <dbReference type="ARBA" id="ARBA00022777"/>
    </source>
</evidence>
<keyword evidence="6 11" id="KW-0812">Transmembrane</keyword>
<feature type="domain" description="Histidine kinase" evidence="12">
    <location>
        <begin position="373"/>
        <end position="603"/>
    </location>
</feature>
<dbReference type="InterPro" id="IPR003594">
    <property type="entry name" value="HATPase_dom"/>
</dbReference>
<dbReference type="InterPro" id="IPR004358">
    <property type="entry name" value="Sig_transdc_His_kin-like_C"/>
</dbReference>
<keyword evidence="10 11" id="KW-0472">Membrane</keyword>
<keyword evidence="8 11" id="KW-1133">Transmembrane helix</keyword>
<dbReference type="Pfam" id="PF13756">
    <property type="entry name" value="Stimulus_sens_1"/>
    <property type="match status" value="1"/>
</dbReference>
<evidence type="ECO:0000256" key="6">
    <source>
        <dbReference type="ARBA" id="ARBA00022692"/>
    </source>
</evidence>
<dbReference type="PRINTS" id="PR00344">
    <property type="entry name" value="BCTRLSENSOR"/>
</dbReference>
<dbReference type="Proteomes" id="UP000605148">
    <property type="component" value="Unassembled WGS sequence"/>
</dbReference>
<evidence type="ECO:0000313" key="15">
    <source>
        <dbReference type="Proteomes" id="UP000605148"/>
    </source>
</evidence>
<dbReference type="PANTHER" id="PTHR45436">
    <property type="entry name" value="SENSOR HISTIDINE KINASE YKOH"/>
    <property type="match status" value="1"/>
</dbReference>
<dbReference type="CDD" id="cd00082">
    <property type="entry name" value="HisKA"/>
    <property type="match status" value="1"/>
</dbReference>
<keyword evidence="5" id="KW-0808">Transferase</keyword>
<dbReference type="InterPro" id="IPR003661">
    <property type="entry name" value="HisK_dim/P_dom"/>
</dbReference>
<feature type="domain" description="HAMP" evidence="13">
    <location>
        <begin position="310"/>
        <end position="365"/>
    </location>
</feature>
<evidence type="ECO:0000256" key="11">
    <source>
        <dbReference type="SAM" id="Phobius"/>
    </source>
</evidence>
<gene>
    <name evidence="14" type="ORF">GCM10011316_19340</name>
</gene>
<dbReference type="InterPro" id="IPR003660">
    <property type="entry name" value="HAMP_dom"/>
</dbReference>
<dbReference type="SMART" id="SM00388">
    <property type="entry name" value="HisKA"/>
    <property type="match status" value="1"/>
</dbReference>
<evidence type="ECO:0000259" key="13">
    <source>
        <dbReference type="PROSITE" id="PS50885"/>
    </source>
</evidence>
<dbReference type="RefSeq" id="WP_150495978.1">
    <property type="nucleotide sequence ID" value="NZ_BMFA01000005.1"/>
</dbReference>
<dbReference type="InterPro" id="IPR050428">
    <property type="entry name" value="TCS_sensor_his_kinase"/>
</dbReference>
<evidence type="ECO:0000313" key="14">
    <source>
        <dbReference type="EMBL" id="GGB47364.1"/>
    </source>
</evidence>
<dbReference type="Gene3D" id="1.10.287.130">
    <property type="match status" value="1"/>
</dbReference>
<reference evidence="14" key="1">
    <citation type="journal article" date="2014" name="Int. J. Syst. Evol. Microbiol.">
        <title>Complete genome sequence of Corynebacterium casei LMG S-19264T (=DSM 44701T), isolated from a smear-ripened cheese.</title>
        <authorList>
            <consortium name="US DOE Joint Genome Institute (JGI-PGF)"/>
            <person name="Walter F."/>
            <person name="Albersmeier A."/>
            <person name="Kalinowski J."/>
            <person name="Ruckert C."/>
        </authorList>
    </citation>
    <scope>NUCLEOTIDE SEQUENCE</scope>
    <source>
        <strain evidence="14">CGMCC 1.12426</strain>
    </source>
</reference>
<comment type="subcellular location">
    <subcellularLocation>
        <location evidence="2">Membrane</location>
    </subcellularLocation>
</comment>
<evidence type="ECO:0000259" key="12">
    <source>
        <dbReference type="PROSITE" id="PS50109"/>
    </source>
</evidence>
<evidence type="ECO:0000256" key="9">
    <source>
        <dbReference type="ARBA" id="ARBA00023012"/>
    </source>
</evidence>
<protein>
    <recommendedName>
        <fullName evidence="3">histidine kinase</fullName>
        <ecNumber evidence="3">2.7.13.3</ecNumber>
    </recommendedName>
</protein>
<dbReference type="OrthoDB" id="9805942at2"/>
<dbReference type="PANTHER" id="PTHR45436:SF5">
    <property type="entry name" value="SENSOR HISTIDINE KINASE TRCS"/>
    <property type="match status" value="1"/>
</dbReference>
<dbReference type="AlphaFoldDB" id="A0A916TIZ0"/>
<reference evidence="14" key="2">
    <citation type="submission" date="2020-09" db="EMBL/GenBank/DDBJ databases">
        <authorList>
            <person name="Sun Q."/>
            <person name="Zhou Y."/>
        </authorList>
    </citation>
    <scope>NUCLEOTIDE SEQUENCE</scope>
    <source>
        <strain evidence="14">CGMCC 1.12426</strain>
    </source>
</reference>
<feature type="transmembrane region" description="Helical" evidence="11">
    <location>
        <begin position="293"/>
        <end position="313"/>
    </location>
</feature>
<dbReference type="Pfam" id="PF02518">
    <property type="entry name" value="HATPase_c"/>
    <property type="match status" value="1"/>
</dbReference>
<evidence type="ECO:0000256" key="4">
    <source>
        <dbReference type="ARBA" id="ARBA00022553"/>
    </source>
</evidence>
<dbReference type="PROSITE" id="PS50885">
    <property type="entry name" value="HAMP"/>
    <property type="match status" value="1"/>
</dbReference>
<dbReference type="Gene3D" id="3.30.565.10">
    <property type="entry name" value="Histidine kinase-like ATPase, C-terminal domain"/>
    <property type="match status" value="1"/>
</dbReference>
<feature type="transmembrane region" description="Helical" evidence="11">
    <location>
        <begin position="36"/>
        <end position="52"/>
    </location>
</feature>